<evidence type="ECO:0000313" key="2">
    <source>
        <dbReference type="Proteomes" id="UP001497623"/>
    </source>
</evidence>
<reference evidence="1 2" key="1">
    <citation type="submission" date="2024-05" db="EMBL/GenBank/DDBJ databases">
        <authorList>
            <person name="Wallberg A."/>
        </authorList>
    </citation>
    <scope>NUCLEOTIDE SEQUENCE [LARGE SCALE GENOMIC DNA]</scope>
</reference>
<dbReference type="Proteomes" id="UP001497623">
    <property type="component" value="Unassembled WGS sequence"/>
</dbReference>
<proteinExistence type="predicted"/>
<comment type="caution">
    <text evidence="1">The sequence shown here is derived from an EMBL/GenBank/DDBJ whole genome shotgun (WGS) entry which is preliminary data.</text>
</comment>
<dbReference type="AlphaFoldDB" id="A0AAV2QL90"/>
<gene>
    <name evidence="1" type="ORF">MNOR_LOCUS12835</name>
</gene>
<keyword evidence="2" id="KW-1185">Reference proteome</keyword>
<name>A0AAV2QL90_MEGNR</name>
<dbReference type="EMBL" id="CAXKWB010007161">
    <property type="protein sequence ID" value="CAL4085863.1"/>
    <property type="molecule type" value="Genomic_DNA"/>
</dbReference>
<accession>A0AAV2QL90</accession>
<evidence type="ECO:0000313" key="1">
    <source>
        <dbReference type="EMBL" id="CAL4085863.1"/>
    </source>
</evidence>
<feature type="non-terminal residue" evidence="1">
    <location>
        <position position="105"/>
    </location>
</feature>
<protein>
    <submittedName>
        <fullName evidence="1">Uncharacterized protein</fullName>
    </submittedName>
</protein>
<organism evidence="1 2">
    <name type="scientific">Meganyctiphanes norvegica</name>
    <name type="common">Northern krill</name>
    <name type="synonym">Thysanopoda norvegica</name>
    <dbReference type="NCBI Taxonomy" id="48144"/>
    <lineage>
        <taxon>Eukaryota</taxon>
        <taxon>Metazoa</taxon>
        <taxon>Ecdysozoa</taxon>
        <taxon>Arthropoda</taxon>
        <taxon>Crustacea</taxon>
        <taxon>Multicrustacea</taxon>
        <taxon>Malacostraca</taxon>
        <taxon>Eumalacostraca</taxon>
        <taxon>Eucarida</taxon>
        <taxon>Euphausiacea</taxon>
        <taxon>Euphausiidae</taxon>
        <taxon>Meganyctiphanes</taxon>
    </lineage>
</organism>
<sequence>MSHLKNKYYEKYIADVSPSSSSGAVPSVQRCQRTLNKYIKRPTDPYPRTHGKCQEMDRNVALLIVKDLIPLDTCNSAALANCFTCLDERYNMPCPETLKNNVLDN</sequence>